<comment type="caution">
    <text evidence="1">The sequence shown here is derived from an EMBL/GenBank/DDBJ whole genome shotgun (WGS) entry which is preliminary data.</text>
</comment>
<protein>
    <submittedName>
        <fullName evidence="1">Uncharacterized protein</fullName>
    </submittedName>
</protein>
<organism evidence="1 2">
    <name type="scientific">Sphaerodactylus townsendi</name>
    <dbReference type="NCBI Taxonomy" id="933632"/>
    <lineage>
        <taxon>Eukaryota</taxon>
        <taxon>Metazoa</taxon>
        <taxon>Chordata</taxon>
        <taxon>Craniata</taxon>
        <taxon>Vertebrata</taxon>
        <taxon>Euteleostomi</taxon>
        <taxon>Lepidosauria</taxon>
        <taxon>Squamata</taxon>
        <taxon>Bifurcata</taxon>
        <taxon>Gekkota</taxon>
        <taxon>Sphaerodactylidae</taxon>
        <taxon>Sphaerodactylus</taxon>
    </lineage>
</organism>
<dbReference type="EMBL" id="CM037627">
    <property type="protein sequence ID" value="KAH7989253.1"/>
    <property type="molecule type" value="Genomic_DNA"/>
</dbReference>
<gene>
    <name evidence="1" type="ORF">K3G42_005795</name>
</gene>
<evidence type="ECO:0000313" key="1">
    <source>
        <dbReference type="EMBL" id="KAH7989253.1"/>
    </source>
</evidence>
<name>A0ACB8EA70_9SAUR</name>
<sequence length="99" mass="11102">MRGMGELLNIGHPRNPEVVQSLEGHIILFPEHVDHSEVMLLMGYPSDSLFPFTHTELNKTVYLLSSSRAAFRWKTLGEEEVHATIHVRGLLPLSVISLG</sequence>
<dbReference type="Proteomes" id="UP000827872">
    <property type="component" value="Linkage Group LG14"/>
</dbReference>
<evidence type="ECO:0000313" key="2">
    <source>
        <dbReference type="Proteomes" id="UP000827872"/>
    </source>
</evidence>
<accession>A0ACB8EA70</accession>
<proteinExistence type="predicted"/>
<keyword evidence="2" id="KW-1185">Reference proteome</keyword>
<reference evidence="1" key="1">
    <citation type="submission" date="2021-08" db="EMBL/GenBank/DDBJ databases">
        <title>The first chromosome-level gecko genome reveals the dynamic sex chromosomes of Neotropical dwarf geckos (Sphaerodactylidae: Sphaerodactylus).</title>
        <authorList>
            <person name="Pinto B.J."/>
            <person name="Keating S.E."/>
            <person name="Gamble T."/>
        </authorList>
    </citation>
    <scope>NUCLEOTIDE SEQUENCE</scope>
    <source>
        <strain evidence="1">TG3544</strain>
    </source>
</reference>